<accession>A0A1H1GJ92</accession>
<dbReference type="RefSeq" id="WP_092539193.1">
    <property type="nucleotide sequence ID" value="NZ_FNKQ01000006.1"/>
</dbReference>
<organism evidence="2 3">
    <name type="scientific">Halopelagius longus</name>
    <dbReference type="NCBI Taxonomy" id="1236180"/>
    <lineage>
        <taxon>Archaea</taxon>
        <taxon>Methanobacteriati</taxon>
        <taxon>Methanobacteriota</taxon>
        <taxon>Stenosarchaea group</taxon>
        <taxon>Halobacteria</taxon>
        <taxon>Halobacteriales</taxon>
        <taxon>Haloferacaceae</taxon>
    </lineage>
</organism>
<name>A0A1H1GJ92_9EURY</name>
<evidence type="ECO:0000313" key="1">
    <source>
        <dbReference type="EMBL" id="RDI69706.1"/>
    </source>
</evidence>
<dbReference type="EMBL" id="FNKQ01000006">
    <property type="protein sequence ID" value="SDR13294.1"/>
    <property type="molecule type" value="Genomic_DNA"/>
</dbReference>
<dbReference type="Gene3D" id="3.40.50.300">
    <property type="entry name" value="P-loop containing nucleotide triphosphate hydrolases"/>
    <property type="match status" value="1"/>
</dbReference>
<evidence type="ECO:0000313" key="3">
    <source>
        <dbReference type="Proteomes" id="UP000199289"/>
    </source>
</evidence>
<dbReference type="AlphaFoldDB" id="A0A1H1GJ92"/>
<dbReference type="InterPro" id="IPR027417">
    <property type="entry name" value="P-loop_NTPase"/>
</dbReference>
<keyword evidence="4" id="KW-1185">Reference proteome</keyword>
<reference evidence="3" key="2">
    <citation type="submission" date="2016-10" db="EMBL/GenBank/DDBJ databases">
        <authorList>
            <person name="Varghese N."/>
            <person name="Submissions S."/>
        </authorList>
    </citation>
    <scope>NUCLEOTIDE SEQUENCE [LARGE SCALE GENOMIC DNA]</scope>
    <source>
        <strain evidence="3">CGMCC 1.12397</strain>
    </source>
</reference>
<dbReference type="SUPFAM" id="SSF53795">
    <property type="entry name" value="PEP carboxykinase-like"/>
    <property type="match status" value="1"/>
</dbReference>
<reference evidence="2" key="1">
    <citation type="submission" date="2016-10" db="EMBL/GenBank/DDBJ databases">
        <authorList>
            <person name="de Groot N.N."/>
        </authorList>
    </citation>
    <scope>NUCLEOTIDE SEQUENCE [LARGE SCALE GENOMIC DNA]</scope>
    <source>
        <strain evidence="2">CGMCC 1.12397</strain>
    </source>
</reference>
<dbReference type="Proteomes" id="UP000255421">
    <property type="component" value="Unassembled WGS sequence"/>
</dbReference>
<sequence length="380" mass="43309">MTRHYYDFFGDLLVEVVGRDGRTATQYRRMFDHFKVSSPDREPDMVIRETTDDVDPETVLGLPNDYYGWTGEKFVVCNGSDYMAARPGWNQVDVTTGFEPFYLIYPMELKIRQQRVEREQALIHASGVQIEGQTTLFPAWRGAGKTNTLLSLIRQGAGFLSDDRLWVGADGSAYGYPLGVNLGPYNFDSFPELERQQEHDGLEDRVRQEVYEFLDKQFDKSGSLPEMGIAYLNEMLLADDDRTFNDVASVYPGAEFVEESTVDNVMFLQAAPDTDTVAVERISTDEAMADATAISNFEWDGRLREYFHAYDSLVEGGNMVETLEQVIEGERAVFRELFEDVPIYRANIPRVRNWDERGLHAAMADTVQSLETREAVQTIH</sequence>
<protein>
    <submittedName>
        <fullName evidence="2">Uncharacterized protein</fullName>
    </submittedName>
</protein>
<proteinExistence type="predicted"/>
<dbReference type="EMBL" id="QQST01000004">
    <property type="protein sequence ID" value="RDI69706.1"/>
    <property type="molecule type" value="Genomic_DNA"/>
</dbReference>
<evidence type="ECO:0000313" key="2">
    <source>
        <dbReference type="EMBL" id="SDR13294.1"/>
    </source>
</evidence>
<gene>
    <name evidence="1" type="ORF">DWB78_18215</name>
    <name evidence="2" type="ORF">SAMN05216278_3710</name>
</gene>
<dbReference type="Proteomes" id="UP000199289">
    <property type="component" value="Unassembled WGS sequence"/>
</dbReference>
<evidence type="ECO:0000313" key="4">
    <source>
        <dbReference type="Proteomes" id="UP000255421"/>
    </source>
</evidence>
<reference evidence="1 4" key="3">
    <citation type="submission" date="2018-07" db="EMBL/GenBank/DDBJ databases">
        <title>Genome sequence of extremly halophilic archaeon Halopelagius longus strain BC12-B1.</title>
        <authorList>
            <person name="Zhang X."/>
        </authorList>
    </citation>
    <scope>NUCLEOTIDE SEQUENCE [LARGE SCALE GENOMIC DNA]</scope>
    <source>
        <strain evidence="1 4">BC12-B1</strain>
    </source>
</reference>
<dbReference type="OrthoDB" id="327718at2157"/>